<proteinExistence type="predicted"/>
<comment type="caution">
    <text evidence="1">The sequence shown here is derived from an EMBL/GenBank/DDBJ whole genome shotgun (WGS) entry which is preliminary data.</text>
</comment>
<reference evidence="1" key="1">
    <citation type="submission" date="2023-09" db="EMBL/GenBank/DDBJ databases">
        <title>Description of first Herbaspirillum huttiense subsp. nephrolepsisexaltata and Herbaspirillum huttiense subsp. lycopersicon.</title>
        <authorList>
            <person name="Poudel M."/>
            <person name="Sharma A."/>
            <person name="Goss E."/>
            <person name="Tapia J.H."/>
            <person name="Harmon C.M."/>
            <person name="Jones J.B."/>
        </authorList>
    </citation>
    <scope>NUCLEOTIDE SEQUENCE</scope>
    <source>
        <strain evidence="1">SE1</strain>
    </source>
</reference>
<sequence length="48" mass="5212">MTAFRVVVRTESARHSYTAIAVHSCDVIAAAVDRFGVCSVTATKEKKQ</sequence>
<organism evidence="1 2">
    <name type="scientific">Herbaspirillum huttiense subsp. lycopersici</name>
    <dbReference type="NCBI Taxonomy" id="3074428"/>
    <lineage>
        <taxon>Bacteria</taxon>
        <taxon>Pseudomonadati</taxon>
        <taxon>Pseudomonadota</taxon>
        <taxon>Betaproteobacteria</taxon>
        <taxon>Burkholderiales</taxon>
        <taxon>Oxalobacteraceae</taxon>
        <taxon>Herbaspirillum</taxon>
    </lineage>
</organism>
<dbReference type="EMBL" id="JAVLSJ010000012">
    <property type="protein sequence ID" value="MDR9850796.1"/>
    <property type="molecule type" value="Genomic_DNA"/>
</dbReference>
<evidence type="ECO:0000313" key="2">
    <source>
        <dbReference type="Proteomes" id="UP001246576"/>
    </source>
</evidence>
<name>A0ABU2ERK3_9BURK</name>
<dbReference type="Proteomes" id="UP001246576">
    <property type="component" value="Unassembled WGS sequence"/>
</dbReference>
<protein>
    <submittedName>
        <fullName evidence="1">Uncharacterized protein</fullName>
    </submittedName>
</protein>
<accession>A0ABU2ERK3</accession>
<keyword evidence="2" id="KW-1185">Reference proteome</keyword>
<gene>
    <name evidence="1" type="ORF">RI048_21365</name>
</gene>
<evidence type="ECO:0000313" key="1">
    <source>
        <dbReference type="EMBL" id="MDR9850796.1"/>
    </source>
</evidence>
<dbReference type="RefSeq" id="WP_166758155.1">
    <property type="nucleotide sequence ID" value="NZ_JAVLSJ010000012.1"/>
</dbReference>